<keyword evidence="3" id="KW-1185">Reference proteome</keyword>
<name>A0A8B9P7N2_APTOW</name>
<reference evidence="2" key="1">
    <citation type="submission" date="2025-08" db="UniProtKB">
        <authorList>
            <consortium name="Ensembl"/>
        </authorList>
    </citation>
    <scope>IDENTIFICATION</scope>
</reference>
<dbReference type="AlphaFoldDB" id="A0A8B9P7N2"/>
<sequence length="90" mass="10568">KQFSNSLNLRLARFDTTEWGGEKKKKREKKGCATEDQNKNIGPSHQKKQIFIVQVNFRLCNFAEENKCWCSEMIYLTLSYVISSDKYIVL</sequence>
<dbReference type="Proteomes" id="UP000694424">
    <property type="component" value="Unplaced"/>
</dbReference>
<organism evidence="2 3">
    <name type="scientific">Apteryx owenii</name>
    <name type="common">Little spotted kiwi</name>
    <dbReference type="NCBI Taxonomy" id="8824"/>
    <lineage>
        <taxon>Eukaryota</taxon>
        <taxon>Metazoa</taxon>
        <taxon>Chordata</taxon>
        <taxon>Craniata</taxon>
        <taxon>Vertebrata</taxon>
        <taxon>Euteleostomi</taxon>
        <taxon>Archelosauria</taxon>
        <taxon>Archosauria</taxon>
        <taxon>Dinosauria</taxon>
        <taxon>Saurischia</taxon>
        <taxon>Theropoda</taxon>
        <taxon>Coelurosauria</taxon>
        <taxon>Aves</taxon>
        <taxon>Palaeognathae</taxon>
        <taxon>Apterygiformes</taxon>
        <taxon>Apterygidae</taxon>
        <taxon>Apteryx</taxon>
    </lineage>
</organism>
<evidence type="ECO:0000313" key="3">
    <source>
        <dbReference type="Proteomes" id="UP000694424"/>
    </source>
</evidence>
<evidence type="ECO:0000256" key="1">
    <source>
        <dbReference type="SAM" id="MobiDB-lite"/>
    </source>
</evidence>
<evidence type="ECO:0000313" key="2">
    <source>
        <dbReference type="Ensembl" id="ENSAOWP00000008018.1"/>
    </source>
</evidence>
<feature type="region of interest" description="Disordered" evidence="1">
    <location>
        <begin position="19"/>
        <end position="43"/>
    </location>
</feature>
<protein>
    <submittedName>
        <fullName evidence="2">Uncharacterized protein</fullName>
    </submittedName>
</protein>
<proteinExistence type="predicted"/>
<accession>A0A8B9P7N2</accession>
<dbReference type="Ensembl" id="ENSAOWT00000009082.1">
    <property type="protein sequence ID" value="ENSAOWP00000008018.1"/>
    <property type="gene ID" value="ENSAOWG00000005492.1"/>
</dbReference>
<reference evidence="2" key="2">
    <citation type="submission" date="2025-09" db="UniProtKB">
        <authorList>
            <consortium name="Ensembl"/>
        </authorList>
    </citation>
    <scope>IDENTIFICATION</scope>
</reference>